<dbReference type="OrthoDB" id="6120981at2"/>
<dbReference type="PROSITE" id="PS51257">
    <property type="entry name" value="PROKAR_LIPOPROTEIN"/>
    <property type="match status" value="1"/>
</dbReference>
<accession>Q0EZG7</accession>
<keyword evidence="3" id="KW-1185">Reference proteome</keyword>
<evidence type="ECO:0000313" key="3">
    <source>
        <dbReference type="Proteomes" id="UP000005297"/>
    </source>
</evidence>
<dbReference type="STRING" id="314344.AL013_11690"/>
<dbReference type="RefSeq" id="WP_009850347.1">
    <property type="nucleotide sequence ID" value="NZ_DS022294.1"/>
</dbReference>
<dbReference type="eggNOG" id="ENOG50333S9">
    <property type="taxonomic scope" value="Bacteria"/>
</dbReference>
<sequence length="105" mass="11395">MSYINKIAILALLALSACTWVEPTKAGVNVRVAYLSQVDGCKELGKATVSVLDKVLFVSRSKEEVADELETSGQNAAAEMGGDTIVPMSRVVNGEQVFRVYRCRQ</sequence>
<dbReference type="InParanoid" id="Q0EZG7"/>
<dbReference type="Pfam" id="PF13698">
    <property type="entry name" value="DUF4156"/>
    <property type="match status" value="1"/>
</dbReference>
<organism evidence="2 3">
    <name type="scientific">Mariprofundus ferrooxydans PV-1</name>
    <dbReference type="NCBI Taxonomy" id="314345"/>
    <lineage>
        <taxon>Bacteria</taxon>
        <taxon>Pseudomonadati</taxon>
        <taxon>Pseudomonadota</taxon>
        <taxon>Candidatius Mariprofundia</taxon>
        <taxon>Mariprofundales</taxon>
        <taxon>Mariprofundaceae</taxon>
        <taxon>Mariprofundus</taxon>
    </lineage>
</organism>
<name>Q0EZG7_9PROT</name>
<dbReference type="HOGENOM" id="CLU_155205_0_0_0"/>
<dbReference type="Proteomes" id="UP000005297">
    <property type="component" value="Unassembled WGS sequence"/>
</dbReference>
<evidence type="ECO:0008006" key="4">
    <source>
        <dbReference type="Google" id="ProtNLM"/>
    </source>
</evidence>
<dbReference type="AlphaFoldDB" id="Q0EZG7"/>
<feature type="signal peptide" evidence="1">
    <location>
        <begin position="1"/>
        <end position="26"/>
    </location>
</feature>
<reference evidence="2 3" key="1">
    <citation type="submission" date="2006-09" db="EMBL/GenBank/DDBJ databases">
        <authorList>
            <person name="Emerson D."/>
            <person name="Ferriera S."/>
            <person name="Johnson J."/>
            <person name="Kravitz S."/>
            <person name="Halpern A."/>
            <person name="Remington K."/>
            <person name="Beeson K."/>
            <person name="Tran B."/>
            <person name="Rogers Y.-H."/>
            <person name="Friedman R."/>
            <person name="Venter J.C."/>
        </authorList>
    </citation>
    <scope>NUCLEOTIDE SEQUENCE [LARGE SCALE GENOMIC DNA]</scope>
    <source>
        <strain evidence="2 3">PV-1</strain>
    </source>
</reference>
<evidence type="ECO:0000313" key="2">
    <source>
        <dbReference type="EMBL" id="EAU54737.1"/>
    </source>
</evidence>
<protein>
    <recommendedName>
        <fullName evidence="4">Lipoprotein</fullName>
    </recommendedName>
</protein>
<feature type="chain" id="PRO_5004171519" description="Lipoprotein" evidence="1">
    <location>
        <begin position="27"/>
        <end position="105"/>
    </location>
</feature>
<comment type="caution">
    <text evidence="2">The sequence shown here is derived from an EMBL/GenBank/DDBJ whole genome shotgun (WGS) entry which is preliminary data.</text>
</comment>
<keyword evidence="1" id="KW-0732">Signal</keyword>
<gene>
    <name evidence="2" type="ORF">SPV1_14174</name>
</gene>
<proteinExistence type="predicted"/>
<dbReference type="InterPro" id="IPR025294">
    <property type="entry name" value="DUF4156"/>
</dbReference>
<dbReference type="EMBL" id="AATS01000006">
    <property type="protein sequence ID" value="EAU54737.1"/>
    <property type="molecule type" value="Genomic_DNA"/>
</dbReference>
<evidence type="ECO:0000256" key="1">
    <source>
        <dbReference type="SAM" id="SignalP"/>
    </source>
</evidence>